<feature type="compositionally biased region" description="Basic and acidic residues" evidence="1">
    <location>
        <begin position="340"/>
        <end position="349"/>
    </location>
</feature>
<evidence type="ECO:0000256" key="1">
    <source>
        <dbReference type="SAM" id="MobiDB-lite"/>
    </source>
</evidence>
<sequence length="838" mass="94604">MAASLFTYSSTSRRVVPAPNSPPLPIHIKATNVVFNPNIPKVHRGLGLDDFVNFLASCRLRYAISDVPSEFFPEQVCEFYYTATVNEENNAITGTIGHGRHSVFITAELLNAALRLPIFEPFSEPPTIERCKRMFDQLGYDHSKASTRSALILRQCMTPGWKFFTGALCKCLLRANVRADHVPFPRWIALVFDKFFTPEYFSHSGNPIQCPRMSVRMYQDDPLDSDIRISDRMREWIANPYIVPFLTTDTDEGGADGNHMDHADQESQGEHPSPASHHFSPRMPPSSPIAPGTSTVQIPALAFSELMSLTHDMSQRLLRIEADAQQIKEVLLLTPPSSPKSDDAQKGGDTDDDADADDHADGEPNAHADGEPNEKDIEPADNTIIQHESPNPIRESDSARPNSPAATEKLYEDSEHNEEHDEPDDECQILDMNFNYPLIPVQQESSDDLVESHPILADPVADPIIPVQGEDSDVASEESHPLSRKRKAADTDLDHSQTNSSSFVKKPKSIVSISNLATEWNMSPDQVKQILDEANRAHLLKNIAQADESFIQHKLHTKGSFEAQMQKFLEFQSKAQSSQPPTGSSKPKADCVLDRIDRKRFEDVFNRRMCGDKIIKVKASKPRNEKILSFLITRQGPQHSYTEVVKRDELIRYGYSEWMELLDLASKQTSTHSSELTCALHLLIKKVQRLDLVPKERPQHQGQRSSVPRSRRTKFHVDDEDVLVLDFGADVINNSLPLGVDPVQHQFISTPEHGMFYLYINRRTCFQRTTEIPKAPTTHLVGLRQMCMSHQDLSGEFHILIAMELLNRRQELLDSPYWPVKIEAEAEYEEFLSRGVLI</sequence>
<evidence type="ECO:0000313" key="3">
    <source>
        <dbReference type="Proteomes" id="UP000235145"/>
    </source>
</evidence>
<feature type="region of interest" description="Disordered" evidence="1">
    <location>
        <begin position="694"/>
        <end position="713"/>
    </location>
</feature>
<name>A0A9R1V2V9_LACSA</name>
<feature type="compositionally biased region" description="Basic and acidic residues" evidence="1">
    <location>
        <begin position="258"/>
        <end position="269"/>
    </location>
</feature>
<dbReference type="EMBL" id="NBSK02000007">
    <property type="protein sequence ID" value="KAJ0197288.1"/>
    <property type="molecule type" value="Genomic_DNA"/>
</dbReference>
<evidence type="ECO:0000313" key="2">
    <source>
        <dbReference type="EMBL" id="KAJ0197288.1"/>
    </source>
</evidence>
<feature type="region of interest" description="Disordered" evidence="1">
    <location>
        <begin position="331"/>
        <end position="424"/>
    </location>
</feature>
<keyword evidence="3" id="KW-1185">Reference proteome</keyword>
<gene>
    <name evidence="2" type="ORF">LSAT_V11C700378720</name>
</gene>
<dbReference type="AlphaFoldDB" id="A0A9R1V2V9"/>
<feature type="compositionally biased region" description="Basic and acidic residues" evidence="1">
    <location>
        <begin position="409"/>
        <end position="419"/>
    </location>
</feature>
<comment type="caution">
    <text evidence="2">The sequence shown here is derived from an EMBL/GenBank/DDBJ whole genome shotgun (WGS) entry which is preliminary data.</text>
</comment>
<reference evidence="2 3" key="1">
    <citation type="journal article" date="2017" name="Nat. Commun.">
        <title>Genome assembly with in vitro proximity ligation data and whole-genome triplication in lettuce.</title>
        <authorList>
            <person name="Reyes-Chin-Wo S."/>
            <person name="Wang Z."/>
            <person name="Yang X."/>
            <person name="Kozik A."/>
            <person name="Arikit S."/>
            <person name="Song C."/>
            <person name="Xia L."/>
            <person name="Froenicke L."/>
            <person name="Lavelle D.O."/>
            <person name="Truco M.J."/>
            <person name="Xia R."/>
            <person name="Zhu S."/>
            <person name="Xu C."/>
            <person name="Xu H."/>
            <person name="Xu X."/>
            <person name="Cox K."/>
            <person name="Korf I."/>
            <person name="Meyers B.C."/>
            <person name="Michelmore R.W."/>
        </authorList>
    </citation>
    <scope>NUCLEOTIDE SEQUENCE [LARGE SCALE GENOMIC DNA]</scope>
    <source>
        <strain evidence="3">cv. Salinas</strain>
        <tissue evidence="2">Seedlings</tissue>
    </source>
</reference>
<dbReference type="Proteomes" id="UP000235145">
    <property type="component" value="Unassembled WGS sequence"/>
</dbReference>
<protein>
    <submittedName>
        <fullName evidence="2">Uncharacterized protein</fullName>
    </submittedName>
</protein>
<feature type="region of interest" description="Disordered" evidence="1">
    <location>
        <begin position="248"/>
        <end position="294"/>
    </location>
</feature>
<proteinExistence type="predicted"/>
<feature type="compositionally biased region" description="Basic and acidic residues" evidence="1">
    <location>
        <begin position="357"/>
        <end position="378"/>
    </location>
</feature>
<organism evidence="2 3">
    <name type="scientific">Lactuca sativa</name>
    <name type="common">Garden lettuce</name>
    <dbReference type="NCBI Taxonomy" id="4236"/>
    <lineage>
        <taxon>Eukaryota</taxon>
        <taxon>Viridiplantae</taxon>
        <taxon>Streptophyta</taxon>
        <taxon>Embryophyta</taxon>
        <taxon>Tracheophyta</taxon>
        <taxon>Spermatophyta</taxon>
        <taxon>Magnoliopsida</taxon>
        <taxon>eudicotyledons</taxon>
        <taxon>Gunneridae</taxon>
        <taxon>Pentapetalae</taxon>
        <taxon>asterids</taxon>
        <taxon>campanulids</taxon>
        <taxon>Asterales</taxon>
        <taxon>Asteraceae</taxon>
        <taxon>Cichorioideae</taxon>
        <taxon>Cichorieae</taxon>
        <taxon>Lactucinae</taxon>
        <taxon>Lactuca</taxon>
    </lineage>
</organism>
<feature type="region of interest" description="Disordered" evidence="1">
    <location>
        <begin position="460"/>
        <end position="503"/>
    </location>
</feature>
<accession>A0A9R1V2V9</accession>